<reference evidence="3" key="1">
    <citation type="submission" date="2022-10" db="EMBL/GenBank/DDBJ databases">
        <title>Gaoshiqiia sediminis gen. nov., sp. nov., isolated from coastal sediment.</title>
        <authorList>
            <person name="Yu W.X."/>
            <person name="Mu D.S."/>
            <person name="Du J.Z."/>
            <person name="Liang Y.Q."/>
        </authorList>
    </citation>
    <scope>NUCLEOTIDE SEQUENCE</scope>
    <source>
        <strain evidence="3">A06</strain>
    </source>
</reference>
<dbReference type="Pfam" id="PF00534">
    <property type="entry name" value="Glycos_transf_1"/>
    <property type="match status" value="1"/>
</dbReference>
<name>A0AA42C8V2_9BACT</name>
<dbReference type="PANTHER" id="PTHR12526">
    <property type="entry name" value="GLYCOSYLTRANSFERASE"/>
    <property type="match status" value="1"/>
</dbReference>
<evidence type="ECO:0000313" key="3">
    <source>
        <dbReference type="EMBL" id="MCW0481667.1"/>
    </source>
</evidence>
<gene>
    <name evidence="3" type="ORF">N2K84_02925</name>
</gene>
<feature type="domain" description="Glycosyl transferase family 1" evidence="1">
    <location>
        <begin position="216"/>
        <end position="364"/>
    </location>
</feature>
<keyword evidence="4" id="KW-1185">Reference proteome</keyword>
<dbReference type="AlphaFoldDB" id="A0AA42C8V2"/>
<dbReference type="CDD" id="cd03794">
    <property type="entry name" value="GT4_WbuB-like"/>
    <property type="match status" value="1"/>
</dbReference>
<dbReference type="GO" id="GO:0016757">
    <property type="term" value="F:glycosyltransferase activity"/>
    <property type="evidence" value="ECO:0007669"/>
    <property type="project" value="InterPro"/>
</dbReference>
<evidence type="ECO:0000259" key="2">
    <source>
        <dbReference type="Pfam" id="PF13439"/>
    </source>
</evidence>
<dbReference type="InterPro" id="IPR001296">
    <property type="entry name" value="Glyco_trans_1"/>
</dbReference>
<dbReference type="SUPFAM" id="SSF53756">
    <property type="entry name" value="UDP-Glycosyltransferase/glycogen phosphorylase"/>
    <property type="match status" value="1"/>
</dbReference>
<comment type="caution">
    <text evidence="3">The sequence shown here is derived from an EMBL/GenBank/DDBJ whole genome shotgun (WGS) entry which is preliminary data.</text>
</comment>
<proteinExistence type="predicted"/>
<evidence type="ECO:0000259" key="1">
    <source>
        <dbReference type="Pfam" id="PF00534"/>
    </source>
</evidence>
<dbReference type="InterPro" id="IPR028098">
    <property type="entry name" value="Glyco_trans_4-like_N"/>
</dbReference>
<dbReference type="PANTHER" id="PTHR12526:SF622">
    <property type="entry name" value="GLYCOSYLTRANSFERASE (GROUP I)"/>
    <property type="match status" value="1"/>
</dbReference>
<organism evidence="3 4">
    <name type="scientific">Gaoshiqia sediminis</name>
    <dbReference type="NCBI Taxonomy" id="2986998"/>
    <lineage>
        <taxon>Bacteria</taxon>
        <taxon>Pseudomonadati</taxon>
        <taxon>Bacteroidota</taxon>
        <taxon>Bacteroidia</taxon>
        <taxon>Marinilabiliales</taxon>
        <taxon>Prolixibacteraceae</taxon>
        <taxon>Gaoshiqia</taxon>
    </lineage>
</organism>
<protein>
    <submittedName>
        <fullName evidence="3">Glycosyltransferase family 4 protein</fullName>
    </submittedName>
</protein>
<dbReference type="Gene3D" id="3.40.50.2000">
    <property type="entry name" value="Glycogen Phosphorylase B"/>
    <property type="match status" value="2"/>
</dbReference>
<sequence length="411" mass="46446">MILLVSAVFPPEPVVSATIAHDLAVTLSDDVTVRVLRPKPTRPYGFSFDCLRMEYKKFEHVILPSYTCARSGLFGRMRESYSFGRYVARYIREHRDKIAVVYLNAWPLLAQYLIVRAAKHCALPSIVHVQDIYPESLSTKIPVFCKFIHRLLMPLDIYILKNATRVIAVSENMKLNFIRTRGILEEKIALIQNWQDEADFIKYHYQKKDLLYGQASKKPFTFMYLGNIGPVAGVDFLIKSFAQANLSDARLVIAGSGSMKEECQRIAEGCKDTPILFWDVPAGKVPEIQDRADVMLLPVKRGAAMSSIPSKLVAYLYSKKPVIACVDQQSDSARAIEQARCGWVVPPEEMGELVAIFRLVSDLKKAELEEKGMKGYQYATNNFSKKHNLKKIVEMILQAANNQGISANWAD</sequence>
<accession>A0AA42C8V2</accession>
<feature type="domain" description="Glycosyltransferase subfamily 4-like N-terminal" evidence="2">
    <location>
        <begin position="18"/>
        <end position="194"/>
    </location>
</feature>
<dbReference type="Pfam" id="PF13439">
    <property type="entry name" value="Glyco_transf_4"/>
    <property type="match status" value="1"/>
</dbReference>
<dbReference type="EMBL" id="JAPAAF010000002">
    <property type="protein sequence ID" value="MCW0481667.1"/>
    <property type="molecule type" value="Genomic_DNA"/>
</dbReference>
<dbReference type="RefSeq" id="WP_282590276.1">
    <property type="nucleotide sequence ID" value="NZ_JAPAAF010000002.1"/>
</dbReference>
<evidence type="ECO:0000313" key="4">
    <source>
        <dbReference type="Proteomes" id="UP001163821"/>
    </source>
</evidence>
<dbReference type="Proteomes" id="UP001163821">
    <property type="component" value="Unassembled WGS sequence"/>
</dbReference>